<accession>A0A0D9XIJ1</accession>
<dbReference type="InterPro" id="IPR001806">
    <property type="entry name" value="Small_GTPase"/>
</dbReference>
<dbReference type="PRINTS" id="PR00449">
    <property type="entry name" value="RASTRNSFRMNG"/>
</dbReference>
<dbReference type="STRING" id="77586.A0A0D9XIJ1"/>
<dbReference type="AlphaFoldDB" id="A0A0D9XIJ1"/>
<protein>
    <submittedName>
        <fullName evidence="2">Uncharacterized protein</fullName>
    </submittedName>
</protein>
<dbReference type="Gene3D" id="3.40.50.300">
    <property type="entry name" value="P-loop containing nucleotide triphosphate hydrolases"/>
    <property type="match status" value="1"/>
</dbReference>
<dbReference type="InterPro" id="IPR005225">
    <property type="entry name" value="Small_GTP-bd"/>
</dbReference>
<dbReference type="Pfam" id="PF00071">
    <property type="entry name" value="Ras"/>
    <property type="match status" value="1"/>
</dbReference>
<evidence type="ECO:0000313" key="2">
    <source>
        <dbReference type="EnsemblPlants" id="LPERR10G03910.1"/>
    </source>
</evidence>
<dbReference type="GO" id="GO:0003924">
    <property type="term" value="F:GTPase activity"/>
    <property type="evidence" value="ECO:0007669"/>
    <property type="project" value="InterPro"/>
</dbReference>
<dbReference type="HOGENOM" id="CLU_041217_24_2_1"/>
<keyword evidence="3" id="KW-1185">Reference proteome</keyword>
<dbReference type="PROSITE" id="PS51421">
    <property type="entry name" value="RAS"/>
    <property type="match status" value="1"/>
</dbReference>
<dbReference type="SUPFAM" id="SSF52540">
    <property type="entry name" value="P-loop containing nucleoside triphosphate hydrolases"/>
    <property type="match status" value="1"/>
</dbReference>
<organism evidence="2 3">
    <name type="scientific">Leersia perrieri</name>
    <dbReference type="NCBI Taxonomy" id="77586"/>
    <lineage>
        <taxon>Eukaryota</taxon>
        <taxon>Viridiplantae</taxon>
        <taxon>Streptophyta</taxon>
        <taxon>Embryophyta</taxon>
        <taxon>Tracheophyta</taxon>
        <taxon>Spermatophyta</taxon>
        <taxon>Magnoliopsida</taxon>
        <taxon>Liliopsida</taxon>
        <taxon>Poales</taxon>
        <taxon>Poaceae</taxon>
        <taxon>BOP clade</taxon>
        <taxon>Oryzoideae</taxon>
        <taxon>Oryzeae</taxon>
        <taxon>Oryzinae</taxon>
        <taxon>Leersia</taxon>
    </lineage>
</organism>
<dbReference type="NCBIfam" id="TIGR00231">
    <property type="entry name" value="small_GTP"/>
    <property type="match status" value="1"/>
</dbReference>
<sequence>MASCTYAYRFKFITIGDAAASVAIILVDHLAAGGAHLVLLAWGNRACCCSSRTRGREVQDLTIGVEYGACVVAVDGQKTKLQIWDTAGQEAFRCITRSYYRGNVAALLVYDITRRETFNHLQSWLEDAVQLASANMTIILIGNKCDLSDIRAVSHEEGEQIVVSNQAMPPLHYEVMLASPLVVVVAAAAKYPYAAILGSKFCQSFQASM</sequence>
<dbReference type="GO" id="GO:0005525">
    <property type="term" value="F:GTP binding"/>
    <property type="evidence" value="ECO:0007669"/>
    <property type="project" value="InterPro"/>
</dbReference>
<name>A0A0D9XIJ1_9ORYZ</name>
<dbReference type="FunFam" id="3.40.50.300:FF:001447">
    <property type="entry name" value="Ras-related protein Rab-1B"/>
    <property type="match status" value="1"/>
</dbReference>
<dbReference type="SMART" id="SM00175">
    <property type="entry name" value="RAB"/>
    <property type="match status" value="1"/>
</dbReference>
<proteinExistence type="inferred from homology"/>
<dbReference type="eggNOG" id="KOG0098">
    <property type="taxonomic scope" value="Eukaryota"/>
</dbReference>
<evidence type="ECO:0000256" key="1">
    <source>
        <dbReference type="ARBA" id="ARBA00006270"/>
    </source>
</evidence>
<reference evidence="3" key="2">
    <citation type="submission" date="2013-12" db="EMBL/GenBank/DDBJ databases">
        <authorList>
            <person name="Yu Y."/>
            <person name="Lee S."/>
            <person name="de Baynast K."/>
            <person name="Wissotski M."/>
            <person name="Liu L."/>
            <person name="Talag J."/>
            <person name="Goicoechea J."/>
            <person name="Angelova A."/>
            <person name="Jetty R."/>
            <person name="Kudrna D."/>
            <person name="Golser W."/>
            <person name="Rivera L."/>
            <person name="Zhang J."/>
            <person name="Wing R."/>
        </authorList>
    </citation>
    <scope>NUCLEOTIDE SEQUENCE</scope>
</reference>
<dbReference type="SMART" id="SM00174">
    <property type="entry name" value="RHO"/>
    <property type="match status" value="1"/>
</dbReference>
<dbReference type="Gramene" id="LPERR10G03910.1">
    <property type="protein sequence ID" value="LPERR10G03910.1"/>
    <property type="gene ID" value="LPERR10G03910"/>
</dbReference>
<dbReference type="Proteomes" id="UP000032180">
    <property type="component" value="Chromosome 10"/>
</dbReference>
<reference evidence="2 3" key="1">
    <citation type="submission" date="2012-08" db="EMBL/GenBank/DDBJ databases">
        <title>Oryza genome evolution.</title>
        <authorList>
            <person name="Wing R.A."/>
        </authorList>
    </citation>
    <scope>NUCLEOTIDE SEQUENCE</scope>
</reference>
<evidence type="ECO:0000313" key="3">
    <source>
        <dbReference type="Proteomes" id="UP000032180"/>
    </source>
</evidence>
<dbReference type="PANTHER" id="PTHR47979">
    <property type="entry name" value="DRAB11-RELATED"/>
    <property type="match status" value="1"/>
</dbReference>
<dbReference type="PROSITE" id="PS51419">
    <property type="entry name" value="RAB"/>
    <property type="match status" value="1"/>
</dbReference>
<reference evidence="2" key="3">
    <citation type="submission" date="2015-04" db="UniProtKB">
        <authorList>
            <consortium name="EnsemblPlants"/>
        </authorList>
    </citation>
    <scope>IDENTIFICATION</scope>
</reference>
<dbReference type="InterPro" id="IPR027417">
    <property type="entry name" value="P-loop_NTPase"/>
</dbReference>
<dbReference type="SMART" id="SM00173">
    <property type="entry name" value="RAS"/>
    <property type="match status" value="1"/>
</dbReference>
<dbReference type="InterPro" id="IPR050209">
    <property type="entry name" value="Rab_GTPases_membrane_traffic"/>
</dbReference>
<dbReference type="EnsemblPlants" id="LPERR10G03910.1">
    <property type="protein sequence ID" value="LPERR10G03910.1"/>
    <property type="gene ID" value="LPERR10G03910"/>
</dbReference>
<comment type="similarity">
    <text evidence="1">Belongs to the small GTPase superfamily. Rab family.</text>
</comment>